<dbReference type="GO" id="GO:0016740">
    <property type="term" value="F:transferase activity"/>
    <property type="evidence" value="ECO:0007669"/>
    <property type="project" value="UniProtKB-KW"/>
</dbReference>
<gene>
    <name evidence="3" type="ORF">BN977_05932</name>
</gene>
<sequence>MTEISIVIPCRDGADTLPRQIDAILAQSSDTDFEVVVADNGSVDGTAAVVRGYASPRVRLADASRAAGVNVARNVGVSAAHSGFIVLTDADDVVHDGWLEAYARAFRRGAQLVGGGLDCALPDGRLLRRERRLYRALLGRYTYANGANCGFTRAVFDDIGGFDESFSGGADEVDFFCRAADAKYRLEFVPDAVVTKTQPDSLRDVFARQFRLGRGEARLLRKHRPFWLCPAIPLALLQAALWSLVWLTGFRRRTSTAGLAFSLGLVRQASTL</sequence>
<reference evidence="3" key="2">
    <citation type="submission" date="2014-03" db="EMBL/GenBank/DDBJ databases">
        <authorList>
            <person name="Urmite Genomes"/>
        </authorList>
    </citation>
    <scope>NUCLEOTIDE SEQUENCE</scope>
    <source>
        <strain evidence="3">DSM 44829</strain>
    </source>
</reference>
<keyword evidence="4" id="KW-1185">Reference proteome</keyword>
<dbReference type="STRING" id="258533.BN977_05932"/>
<dbReference type="Pfam" id="PF00535">
    <property type="entry name" value="Glycos_transf_2"/>
    <property type="match status" value="1"/>
</dbReference>
<accession>W9B8X3</accession>
<name>W9B8X3_MYCCO</name>
<dbReference type="eggNOG" id="COG1216">
    <property type="taxonomic scope" value="Bacteria"/>
</dbReference>
<keyword evidence="1" id="KW-1133">Transmembrane helix</keyword>
<organism evidence="3 4">
    <name type="scientific">Mycolicibacterium cosmeticum</name>
    <dbReference type="NCBI Taxonomy" id="258533"/>
    <lineage>
        <taxon>Bacteria</taxon>
        <taxon>Bacillati</taxon>
        <taxon>Actinomycetota</taxon>
        <taxon>Actinomycetes</taxon>
        <taxon>Mycobacteriales</taxon>
        <taxon>Mycobacteriaceae</taxon>
        <taxon>Mycolicibacterium</taxon>
    </lineage>
</organism>
<evidence type="ECO:0000313" key="3">
    <source>
        <dbReference type="EMBL" id="CDO11091.1"/>
    </source>
</evidence>
<evidence type="ECO:0000313" key="4">
    <source>
        <dbReference type="Proteomes" id="UP000028870"/>
    </source>
</evidence>
<dbReference type="InterPro" id="IPR029044">
    <property type="entry name" value="Nucleotide-diphossugar_trans"/>
</dbReference>
<proteinExistence type="predicted"/>
<dbReference type="EMBL" id="CCBB010000003">
    <property type="protein sequence ID" value="CDO11091.1"/>
    <property type="molecule type" value="Genomic_DNA"/>
</dbReference>
<dbReference type="RefSeq" id="WP_234709684.1">
    <property type="nucleotide sequence ID" value="NZ_CCBB010000003.1"/>
</dbReference>
<dbReference type="InterPro" id="IPR001173">
    <property type="entry name" value="Glyco_trans_2-like"/>
</dbReference>
<feature type="domain" description="Glycosyltransferase 2-like" evidence="2">
    <location>
        <begin position="5"/>
        <end position="150"/>
    </location>
</feature>
<dbReference type="Gene3D" id="3.90.550.10">
    <property type="entry name" value="Spore Coat Polysaccharide Biosynthesis Protein SpsA, Chain A"/>
    <property type="match status" value="1"/>
</dbReference>
<evidence type="ECO:0000259" key="2">
    <source>
        <dbReference type="Pfam" id="PF00535"/>
    </source>
</evidence>
<keyword evidence="1" id="KW-0472">Membrane</keyword>
<dbReference type="AlphaFoldDB" id="W9B8X3"/>
<keyword evidence="1" id="KW-0812">Transmembrane</keyword>
<dbReference type="PANTHER" id="PTHR43685">
    <property type="entry name" value="GLYCOSYLTRANSFERASE"/>
    <property type="match status" value="1"/>
</dbReference>
<feature type="transmembrane region" description="Helical" evidence="1">
    <location>
        <begin position="225"/>
        <end position="247"/>
    </location>
</feature>
<dbReference type="InterPro" id="IPR050834">
    <property type="entry name" value="Glycosyltransf_2"/>
</dbReference>
<keyword evidence="3" id="KW-0808">Transferase</keyword>
<dbReference type="SUPFAM" id="SSF53448">
    <property type="entry name" value="Nucleotide-diphospho-sugar transferases"/>
    <property type="match status" value="1"/>
</dbReference>
<reference evidence="3" key="1">
    <citation type="submission" date="2014-03" db="EMBL/GenBank/DDBJ databases">
        <title>Draft Genome Sequence of Mycobacterium cosmeticum DSM 44829.</title>
        <authorList>
            <person name="Croce O."/>
            <person name="Robert C."/>
            <person name="Raoult D."/>
            <person name="Drancourt M."/>
        </authorList>
    </citation>
    <scope>NUCLEOTIDE SEQUENCE [LARGE SCALE GENOMIC DNA]</scope>
    <source>
        <strain evidence="3">DSM 44829</strain>
    </source>
</reference>
<dbReference type="Proteomes" id="UP000028870">
    <property type="component" value="Unassembled WGS sequence"/>
</dbReference>
<protein>
    <submittedName>
        <fullName evidence="3">Glycosyl transferase family protein</fullName>
    </submittedName>
</protein>
<dbReference type="PANTHER" id="PTHR43685:SF14">
    <property type="entry name" value="GLYCOSYLTRANSFERASE 2-LIKE DOMAIN-CONTAINING PROTEIN"/>
    <property type="match status" value="1"/>
</dbReference>
<comment type="caution">
    <text evidence="3">The sequence shown here is derived from an EMBL/GenBank/DDBJ whole genome shotgun (WGS) entry which is preliminary data.</text>
</comment>
<evidence type="ECO:0000256" key="1">
    <source>
        <dbReference type="SAM" id="Phobius"/>
    </source>
</evidence>